<dbReference type="InterPro" id="IPR001036">
    <property type="entry name" value="Acrflvin-R"/>
</dbReference>
<dbReference type="Gene3D" id="3.30.70.1430">
    <property type="entry name" value="Multidrug efflux transporter AcrB pore domain"/>
    <property type="match status" value="2"/>
</dbReference>
<dbReference type="InterPro" id="IPR027463">
    <property type="entry name" value="AcrB_DN_DC_subdom"/>
</dbReference>
<feature type="transmembrane region" description="Helical" evidence="1">
    <location>
        <begin position="351"/>
        <end position="372"/>
    </location>
</feature>
<dbReference type="Gene3D" id="3.30.70.1440">
    <property type="entry name" value="Multidrug efflux transporter AcrB pore domain"/>
    <property type="match status" value="1"/>
</dbReference>
<feature type="transmembrane region" description="Helical" evidence="1">
    <location>
        <begin position="913"/>
        <end position="932"/>
    </location>
</feature>
<keyword evidence="1" id="KW-0812">Transmembrane</keyword>
<dbReference type="Pfam" id="PF00873">
    <property type="entry name" value="ACR_tran"/>
    <property type="match status" value="1"/>
</dbReference>
<dbReference type="SUPFAM" id="SSF82714">
    <property type="entry name" value="Multidrug efflux transporter AcrB TolC docking domain, DN and DC subdomains"/>
    <property type="match status" value="2"/>
</dbReference>
<feature type="transmembrane region" description="Helical" evidence="1">
    <location>
        <begin position="456"/>
        <end position="479"/>
    </location>
</feature>
<feature type="transmembrane region" description="Helical" evidence="1">
    <location>
        <begin position="548"/>
        <end position="571"/>
    </location>
</feature>
<evidence type="ECO:0000313" key="2">
    <source>
        <dbReference type="EMBL" id="TYP92148.1"/>
    </source>
</evidence>
<dbReference type="Gene3D" id="3.30.2090.10">
    <property type="entry name" value="Multidrug efflux transporter AcrB TolC docking domain, DN and DC subdomains"/>
    <property type="match status" value="2"/>
</dbReference>
<dbReference type="GO" id="GO:0005886">
    <property type="term" value="C:plasma membrane"/>
    <property type="evidence" value="ECO:0007669"/>
    <property type="project" value="TreeGrafter"/>
</dbReference>
<dbReference type="PANTHER" id="PTHR32063">
    <property type="match status" value="1"/>
</dbReference>
<accession>A0A5D3YGA1</accession>
<feature type="transmembrane region" description="Helical" evidence="1">
    <location>
        <begin position="939"/>
        <end position="963"/>
    </location>
</feature>
<keyword evidence="1" id="KW-1133">Transmembrane helix</keyword>
<comment type="caution">
    <text evidence="2">The sequence shown here is derived from an EMBL/GenBank/DDBJ whole genome shotgun (WGS) entry which is preliminary data.</text>
</comment>
<dbReference type="SUPFAM" id="SSF82866">
    <property type="entry name" value="Multidrug efflux transporter AcrB transmembrane domain"/>
    <property type="match status" value="2"/>
</dbReference>
<dbReference type="Proteomes" id="UP000324595">
    <property type="component" value="Unassembled WGS sequence"/>
</dbReference>
<dbReference type="PRINTS" id="PR00702">
    <property type="entry name" value="ACRIFLAVINRP"/>
</dbReference>
<feature type="transmembrane region" description="Helical" evidence="1">
    <location>
        <begin position="1012"/>
        <end position="1030"/>
    </location>
</feature>
<dbReference type="Gene3D" id="1.20.1640.10">
    <property type="entry name" value="Multidrug efflux transporter AcrB transmembrane domain"/>
    <property type="match status" value="2"/>
</dbReference>
<evidence type="ECO:0000256" key="1">
    <source>
        <dbReference type="SAM" id="Phobius"/>
    </source>
</evidence>
<organism evidence="2 3">
    <name type="scientific">Fodinibius salinus</name>
    <dbReference type="NCBI Taxonomy" id="860790"/>
    <lineage>
        <taxon>Bacteria</taxon>
        <taxon>Pseudomonadati</taxon>
        <taxon>Balneolota</taxon>
        <taxon>Balneolia</taxon>
        <taxon>Balneolales</taxon>
        <taxon>Balneolaceae</taxon>
        <taxon>Fodinibius</taxon>
    </lineage>
</organism>
<sequence length="1081" mass="119577">MKTGIAGKVAKAFIDSKLTPLLMLVFLGLGFYGTYLTPSEEEPQINVPMADIFVGYPGATPEQVEKRVAIPLERILSNIEGVEYVYSSSMPGQAMISARYFVGEDVERSLVRLYDKLMKNMDQLPDGATQPLVKTRSIDDVPIMTLTFWSKSYSDYEMRRVAEEFSLDIKQVDDVAQAEIHGGRSRQVTVSLDKNKMTSYNIDPLKVAQQIQAANSEMSSGSFSKNDTEFLVKTGNYFRSADEVRNLVVDVQNGDPIYLKTIANITDGPGEPADYASFGIGNAMARQDSALNAGAAYPAVTISLAKRPGSDAMNIAKRVNKKLDKARGTLIPGDMNVSVTRNYGKTASQKVLSLLEHLLVAILAVTVVVALAMGWRGGLVVFLSVPVTFALTLFLYYMFGYTLNRITLFALVFVTGIVVDDSIIIAENMHRHFKMRKLPFKQAAIASINEVGNPTILATFTVISAVLPMAFVSGLMGPYMSPMPIGASLAMIFSLIVALVITPWLAYKLLPHVKPEQDEQGNDKEYKLEETFIYKWYSRIMKPLLENVTYRWLFVGGVTVMLLASTLLFVFRMVEVKMLPFDNKNEVQLIVDMPEGTTLERTNAVAREAALALKDVPEIHDYQIYSGTNAPINFNGLVRHYDLRKGANIADVQLNLIDKGERSDQSHGIAKRIRPIVQKVGKKYNANIKVVEVPPGPPVRSTLVAEIYGPDSDQRERVADKVRTIFEEMNGVVDVDWTHKAPQTEYVLDINNEKAMLTGIPAQKAVQVARMGLHGREVSRLYSDKNLNNVPIMLRLPEKQRSGIEKLQQLHVQSATGSMIPVTDLVNLKQDTLEQSIHRKNQRRVKYVMAEVAGAIESPVYAILDSDEKINNIDLSEGYELTQIFAGLPFSTSDYTLKWGGEWQITYEVFRDLGIAFAVVLIIIYMLIIGWFQDFKVPIIMMIAIPLSLVGIILGHWLLGAFFTATSMIGMIALAGIMVRNSVLLIDFINIRLDEGESLKQAVIEAGAVRSMPIILTAGTVVIGAVVILFDPIFQGLAISLMGGAVASTALTLIMVPLIYFMAEKKVKELATASKQEAGEV</sequence>
<dbReference type="Gene3D" id="3.30.70.1320">
    <property type="entry name" value="Multidrug efflux transporter AcrB pore domain like"/>
    <property type="match status" value="1"/>
</dbReference>
<protein>
    <submittedName>
        <fullName evidence="2">Multidrug efflux pump subunit AcrB</fullName>
    </submittedName>
</protein>
<dbReference type="GO" id="GO:0042910">
    <property type="term" value="F:xenobiotic transmembrane transporter activity"/>
    <property type="evidence" value="ECO:0007669"/>
    <property type="project" value="TreeGrafter"/>
</dbReference>
<proteinExistence type="predicted"/>
<keyword evidence="1" id="KW-0472">Membrane</keyword>
<feature type="transmembrane region" description="Helical" evidence="1">
    <location>
        <begin position="1036"/>
        <end position="1061"/>
    </location>
</feature>
<feature type="transmembrane region" description="Helical" evidence="1">
    <location>
        <begin position="405"/>
        <end position="426"/>
    </location>
</feature>
<dbReference type="SUPFAM" id="SSF82693">
    <property type="entry name" value="Multidrug efflux transporter AcrB pore domain, PN1, PN2, PC1 and PC2 subdomains"/>
    <property type="match status" value="3"/>
</dbReference>
<keyword evidence="3" id="KW-1185">Reference proteome</keyword>
<feature type="transmembrane region" description="Helical" evidence="1">
    <location>
        <begin position="485"/>
        <end position="507"/>
    </location>
</feature>
<dbReference type="AlphaFoldDB" id="A0A5D3YGA1"/>
<dbReference type="EMBL" id="VNHY01000004">
    <property type="protein sequence ID" value="TYP92148.1"/>
    <property type="molecule type" value="Genomic_DNA"/>
</dbReference>
<dbReference type="RefSeq" id="WP_148899706.1">
    <property type="nucleotide sequence ID" value="NZ_VNHY01000004.1"/>
</dbReference>
<dbReference type="OrthoDB" id="9757876at2"/>
<gene>
    <name evidence="2" type="ORF">LX73_2398</name>
</gene>
<name>A0A5D3YGA1_9BACT</name>
<reference evidence="2 3" key="1">
    <citation type="submission" date="2019-07" db="EMBL/GenBank/DDBJ databases">
        <title>Genomic Encyclopedia of Archaeal and Bacterial Type Strains, Phase II (KMG-II): from individual species to whole genera.</title>
        <authorList>
            <person name="Goeker M."/>
        </authorList>
    </citation>
    <scope>NUCLEOTIDE SEQUENCE [LARGE SCALE GENOMIC DNA]</scope>
    <source>
        <strain evidence="2 3">DSM 21935</strain>
    </source>
</reference>
<feature type="transmembrane region" description="Helical" evidence="1">
    <location>
        <begin position="379"/>
        <end position="399"/>
    </location>
</feature>
<dbReference type="PANTHER" id="PTHR32063:SF16">
    <property type="entry name" value="CATION EFFLUX SYSTEM (ACRB_ACRD_ACRF FAMILY)"/>
    <property type="match status" value="1"/>
</dbReference>
<evidence type="ECO:0000313" key="3">
    <source>
        <dbReference type="Proteomes" id="UP000324595"/>
    </source>
</evidence>